<feature type="domain" description="TPM" evidence="3">
    <location>
        <begin position="39"/>
        <end position="161"/>
    </location>
</feature>
<evidence type="ECO:0000256" key="1">
    <source>
        <dbReference type="SAM" id="MobiDB-lite"/>
    </source>
</evidence>
<accession>A0A916K8F0</accession>
<organism evidence="4 5">
    <name type="scientific">Paenibacillus solanacearum</name>
    <dbReference type="NCBI Taxonomy" id="2048548"/>
    <lineage>
        <taxon>Bacteria</taxon>
        <taxon>Bacillati</taxon>
        <taxon>Bacillota</taxon>
        <taxon>Bacilli</taxon>
        <taxon>Bacillales</taxon>
        <taxon>Paenibacillaceae</taxon>
        <taxon>Paenibacillus</taxon>
    </lineage>
</organism>
<evidence type="ECO:0000259" key="3">
    <source>
        <dbReference type="Pfam" id="PF04536"/>
    </source>
</evidence>
<keyword evidence="2" id="KW-0472">Membrane</keyword>
<feature type="region of interest" description="Disordered" evidence="1">
    <location>
        <begin position="225"/>
        <end position="268"/>
    </location>
</feature>
<dbReference type="Pfam" id="PF04536">
    <property type="entry name" value="TPM_phosphatase"/>
    <property type="match status" value="1"/>
</dbReference>
<dbReference type="AlphaFoldDB" id="A0A916K8F0"/>
<dbReference type="EMBL" id="CAJVAS010000032">
    <property type="protein sequence ID" value="CAG7645871.1"/>
    <property type="molecule type" value="Genomic_DNA"/>
</dbReference>
<evidence type="ECO:0000313" key="5">
    <source>
        <dbReference type="Proteomes" id="UP000693672"/>
    </source>
</evidence>
<reference evidence="4" key="1">
    <citation type="submission" date="2021-06" db="EMBL/GenBank/DDBJ databases">
        <authorList>
            <person name="Criscuolo A."/>
        </authorList>
    </citation>
    <scope>NUCLEOTIDE SEQUENCE</scope>
    <source>
        <strain evidence="4">CIP111600</strain>
    </source>
</reference>
<dbReference type="Proteomes" id="UP000693672">
    <property type="component" value="Unassembled WGS sequence"/>
</dbReference>
<feature type="compositionally biased region" description="Gly residues" evidence="1">
    <location>
        <begin position="241"/>
        <end position="260"/>
    </location>
</feature>
<comment type="caution">
    <text evidence="4">The sequence shown here is derived from an EMBL/GenBank/DDBJ whole genome shotgun (WGS) entry which is preliminary data.</text>
</comment>
<keyword evidence="2" id="KW-0812">Transmembrane</keyword>
<evidence type="ECO:0000313" key="4">
    <source>
        <dbReference type="EMBL" id="CAG7645871.1"/>
    </source>
</evidence>
<name>A0A916K8F0_9BACL</name>
<gene>
    <name evidence="4" type="ORF">PAESOLCIP111_05042</name>
</gene>
<keyword evidence="5" id="KW-1185">Reference proteome</keyword>
<protein>
    <recommendedName>
        <fullName evidence="3">TPM domain-containing protein</fullName>
    </recommendedName>
</protein>
<proteinExistence type="predicted"/>
<dbReference type="InterPro" id="IPR007621">
    <property type="entry name" value="TPM_dom"/>
</dbReference>
<sequence>MVMRKGAIAVALLFLVLLAAFPLKMTIADAAAAETKTYVYDHAGVLNSEQAGRLEAMAKAYGAKRQTDIIIVTTKNAEKTDVQKLTEDFYDAQAPGFDKPHGNAVILTLDMNNREVYLAGFYKAEQYLDDRRLDKIRTKLTPDLSSGRYELAFEKYIKTAYKYMGIRPGVNPDNILFNLWFQLATSLGIAGLIVGAMAYRSGGRVTVHRRTYEDTSASRVISKRDQYIHTTTTKQKIPKNKGGGSGGGRGGGGITGGGHSHSGSRGSF</sequence>
<feature type="transmembrane region" description="Helical" evidence="2">
    <location>
        <begin position="179"/>
        <end position="199"/>
    </location>
</feature>
<keyword evidence="2" id="KW-1133">Transmembrane helix</keyword>
<evidence type="ECO:0000256" key="2">
    <source>
        <dbReference type="SAM" id="Phobius"/>
    </source>
</evidence>